<keyword evidence="1" id="KW-0732">Signal</keyword>
<dbReference type="PROSITE" id="PS51257">
    <property type="entry name" value="PROKAR_LIPOPROTEIN"/>
    <property type="match status" value="1"/>
</dbReference>
<evidence type="ECO:0000313" key="3">
    <source>
        <dbReference type="Proteomes" id="UP000266005"/>
    </source>
</evidence>
<dbReference type="OrthoDB" id="980225at2"/>
<dbReference type="EMBL" id="QWGE01000005">
    <property type="protein sequence ID" value="RIJ34334.1"/>
    <property type="molecule type" value="Genomic_DNA"/>
</dbReference>
<name>A0A399RVI4_9BACT</name>
<dbReference type="InterPro" id="IPR011044">
    <property type="entry name" value="Quino_amine_DH_bsu"/>
</dbReference>
<feature type="signal peptide" evidence="1">
    <location>
        <begin position="1"/>
        <end position="19"/>
    </location>
</feature>
<dbReference type="AlphaFoldDB" id="A0A399RVI4"/>
<dbReference type="SUPFAM" id="SSF50969">
    <property type="entry name" value="YVTN repeat-like/Quinoprotein amine dehydrogenase"/>
    <property type="match status" value="1"/>
</dbReference>
<gene>
    <name evidence="2" type="ORF">D1627_15545</name>
</gene>
<proteinExistence type="predicted"/>
<dbReference type="RefSeq" id="WP_119433194.1">
    <property type="nucleotide sequence ID" value="NZ_QWGE01000005.1"/>
</dbReference>
<organism evidence="2 3">
    <name type="scientific">Pontibacter oryzae</name>
    <dbReference type="NCBI Taxonomy" id="2304593"/>
    <lineage>
        <taxon>Bacteria</taxon>
        <taxon>Pseudomonadati</taxon>
        <taxon>Bacteroidota</taxon>
        <taxon>Cytophagia</taxon>
        <taxon>Cytophagales</taxon>
        <taxon>Hymenobacteraceae</taxon>
        <taxon>Pontibacter</taxon>
    </lineage>
</organism>
<evidence type="ECO:0000313" key="2">
    <source>
        <dbReference type="EMBL" id="RIJ34334.1"/>
    </source>
</evidence>
<accession>A0A399RVI4</accession>
<protein>
    <submittedName>
        <fullName evidence="2">Uncharacterized protein</fullName>
    </submittedName>
</protein>
<reference evidence="3" key="1">
    <citation type="submission" date="2018-08" db="EMBL/GenBank/DDBJ databases">
        <title>Mucilaginibacter sp. MYSH2.</title>
        <authorList>
            <person name="Seo T."/>
        </authorList>
    </citation>
    <scope>NUCLEOTIDE SEQUENCE [LARGE SCALE GENOMIC DNA]</scope>
    <source>
        <strain evidence="3">KIRAN</strain>
    </source>
</reference>
<dbReference type="Proteomes" id="UP000266005">
    <property type="component" value="Unassembled WGS sequence"/>
</dbReference>
<evidence type="ECO:0000256" key="1">
    <source>
        <dbReference type="SAM" id="SignalP"/>
    </source>
</evidence>
<sequence>MKQLILLLAVALPCLFITACDFTPSGEHYEEISPEPVVNADLSLFPDKDTIYVRGSTTLNFIISIPGRPLQRYDLRLDNKTIASGTQYNGTVYFNSENYSNGYHVLQLGVVTNSGTGSLADKVGVELLEVYRTWTVYIENGPPQSSAIVSIKPENGALRIDWQKYPGHFFESYSLVRQMPGEYNKVIGTITDKNQTSLLDTTYVGGTATYFVMTKAQQQSWYGSSSSGPNRIYFFLMPRIIKHSYDAQNNLTVSFSSTPFYRAFDSYELVKPNGQSVIIPSRTDTVAILGEQSFGSDLTVKLITYPKNTANKLSYAYTNAMAFTVPSYGEPWGPLTHVQTRAAVSKFYSFATDKATIVDAHTLQVLAQSTFVKLKPYNSYSNVALSEDARYLYYAENGKIHKVNPTSLQNIESYELPALLQLPGHQYTHLDLSVSNTNRLLINAHSDYTYRDTVYVVDMMAKKVLSRNRTLYYLNPAEISPRGNQYNIYPDIYQQQANGTWEPIERIPDEQIRSFAYHPAKPWYLTRKGTTISFYDEQSHTLQATLTTEAPLEDIRLDASADLLYGYANNTLYVYNLSTGQLRRKLPLAGQAAPFVFGNRIFSHNRFIPL</sequence>
<dbReference type="InterPro" id="IPR015943">
    <property type="entry name" value="WD40/YVTN_repeat-like_dom_sf"/>
</dbReference>
<comment type="caution">
    <text evidence="2">The sequence shown here is derived from an EMBL/GenBank/DDBJ whole genome shotgun (WGS) entry which is preliminary data.</text>
</comment>
<dbReference type="Gene3D" id="2.130.10.10">
    <property type="entry name" value="YVTN repeat-like/Quinoprotein amine dehydrogenase"/>
    <property type="match status" value="1"/>
</dbReference>
<keyword evidence="3" id="KW-1185">Reference proteome</keyword>
<feature type="chain" id="PRO_5017408787" evidence="1">
    <location>
        <begin position="20"/>
        <end position="610"/>
    </location>
</feature>